<evidence type="ECO:0000256" key="1">
    <source>
        <dbReference type="SAM" id="MobiDB-lite"/>
    </source>
</evidence>
<feature type="compositionally biased region" description="Polar residues" evidence="1">
    <location>
        <begin position="27"/>
        <end position="38"/>
    </location>
</feature>
<reference evidence="2" key="1">
    <citation type="submission" date="2021-06" db="EMBL/GenBank/DDBJ databases">
        <authorList>
            <person name="Kallberg Y."/>
            <person name="Tangrot J."/>
            <person name="Rosling A."/>
        </authorList>
    </citation>
    <scope>NUCLEOTIDE SEQUENCE</scope>
    <source>
        <strain evidence="2">MA453B</strain>
    </source>
</reference>
<protein>
    <submittedName>
        <fullName evidence="2">9927_t:CDS:1</fullName>
    </submittedName>
</protein>
<gene>
    <name evidence="2" type="ORF">DERYTH_LOCUS22801</name>
</gene>
<name>A0A9N9JYG8_9GLOM</name>
<evidence type="ECO:0000313" key="2">
    <source>
        <dbReference type="EMBL" id="CAG8798053.1"/>
    </source>
</evidence>
<feature type="non-terminal residue" evidence="2">
    <location>
        <position position="1"/>
    </location>
</feature>
<feature type="region of interest" description="Disordered" evidence="1">
    <location>
        <begin position="27"/>
        <end position="62"/>
    </location>
</feature>
<keyword evidence="3" id="KW-1185">Reference proteome</keyword>
<feature type="region of interest" description="Disordered" evidence="1">
    <location>
        <begin position="1"/>
        <end position="20"/>
    </location>
</feature>
<sequence length="62" mass="7132">PTKQQQTPFTKPPARTLDQKQVQSLANDIRNNQHNNRQFRGIGTGLPQQPQLTRPKRPGKFK</sequence>
<dbReference type="Proteomes" id="UP000789405">
    <property type="component" value="Unassembled WGS sequence"/>
</dbReference>
<proteinExistence type="predicted"/>
<comment type="caution">
    <text evidence="2">The sequence shown here is derived from an EMBL/GenBank/DDBJ whole genome shotgun (WGS) entry which is preliminary data.</text>
</comment>
<dbReference type="EMBL" id="CAJVPY010032682">
    <property type="protein sequence ID" value="CAG8798053.1"/>
    <property type="molecule type" value="Genomic_DNA"/>
</dbReference>
<organism evidence="2 3">
    <name type="scientific">Dentiscutata erythropus</name>
    <dbReference type="NCBI Taxonomy" id="1348616"/>
    <lineage>
        <taxon>Eukaryota</taxon>
        <taxon>Fungi</taxon>
        <taxon>Fungi incertae sedis</taxon>
        <taxon>Mucoromycota</taxon>
        <taxon>Glomeromycotina</taxon>
        <taxon>Glomeromycetes</taxon>
        <taxon>Diversisporales</taxon>
        <taxon>Gigasporaceae</taxon>
        <taxon>Dentiscutata</taxon>
    </lineage>
</organism>
<dbReference type="AlphaFoldDB" id="A0A9N9JYG8"/>
<evidence type="ECO:0000313" key="3">
    <source>
        <dbReference type="Proteomes" id="UP000789405"/>
    </source>
</evidence>
<accession>A0A9N9JYG8</accession>